<proteinExistence type="predicted"/>
<dbReference type="Proteomes" id="UP000765160">
    <property type="component" value="Unassembled WGS sequence"/>
</dbReference>
<name>A0ABX1F4V3_9PROT</name>
<organism evidence="2 3">
    <name type="scientific">Falsiroseomonas frigidaquae</name>
    <dbReference type="NCBI Taxonomy" id="487318"/>
    <lineage>
        <taxon>Bacteria</taxon>
        <taxon>Pseudomonadati</taxon>
        <taxon>Pseudomonadota</taxon>
        <taxon>Alphaproteobacteria</taxon>
        <taxon>Acetobacterales</taxon>
        <taxon>Roseomonadaceae</taxon>
        <taxon>Falsiroseomonas</taxon>
    </lineage>
</organism>
<keyword evidence="1" id="KW-0472">Membrane</keyword>
<evidence type="ECO:0000313" key="3">
    <source>
        <dbReference type="Proteomes" id="UP000765160"/>
    </source>
</evidence>
<evidence type="ECO:0000313" key="2">
    <source>
        <dbReference type="EMBL" id="NKE47390.1"/>
    </source>
</evidence>
<feature type="transmembrane region" description="Helical" evidence="1">
    <location>
        <begin position="12"/>
        <end position="30"/>
    </location>
</feature>
<accession>A0ABX1F4V3</accession>
<keyword evidence="3" id="KW-1185">Reference proteome</keyword>
<protein>
    <submittedName>
        <fullName evidence="2">Uncharacterized protein</fullName>
    </submittedName>
</protein>
<keyword evidence="1" id="KW-1133">Transmembrane helix</keyword>
<keyword evidence="1" id="KW-0812">Transmembrane</keyword>
<gene>
    <name evidence="2" type="ORF">HB662_21615</name>
</gene>
<dbReference type="RefSeq" id="WP_168052648.1">
    <property type="nucleotide sequence ID" value="NZ_JAATJR010000006.1"/>
</dbReference>
<comment type="caution">
    <text evidence="2">The sequence shown here is derived from an EMBL/GenBank/DDBJ whole genome shotgun (WGS) entry which is preliminary data.</text>
</comment>
<reference evidence="2 3" key="1">
    <citation type="submission" date="2020-03" db="EMBL/GenBank/DDBJ databases">
        <title>Roseomonas selenitidurans sp. nov. isolated from soil.</title>
        <authorList>
            <person name="Liu H."/>
        </authorList>
    </citation>
    <scope>NUCLEOTIDE SEQUENCE [LARGE SCALE GENOMIC DNA]</scope>
    <source>
        <strain evidence="2 3">JCM 15073</strain>
    </source>
</reference>
<evidence type="ECO:0000256" key="1">
    <source>
        <dbReference type="SAM" id="Phobius"/>
    </source>
</evidence>
<sequence>MEDTFDLLDGLWLVLPALWLAGLAAFLRDWRRPSAAGPEQARCGLPRQPLTPPPAIAWLRGAAHPDWIKPIWLQRRRPAM</sequence>
<dbReference type="EMBL" id="JAAVTX010000006">
    <property type="protein sequence ID" value="NKE47390.1"/>
    <property type="molecule type" value="Genomic_DNA"/>
</dbReference>